<dbReference type="InterPro" id="IPR046335">
    <property type="entry name" value="LacI/GalR-like_sensor"/>
</dbReference>
<evidence type="ECO:0000256" key="4">
    <source>
        <dbReference type="ARBA" id="ARBA00023163"/>
    </source>
</evidence>
<dbReference type="InterPro" id="IPR028082">
    <property type="entry name" value="Peripla_BP_I"/>
</dbReference>
<dbReference type="EMBL" id="JARMAB010000014">
    <property type="protein sequence ID" value="MED1203695.1"/>
    <property type="molecule type" value="Genomic_DNA"/>
</dbReference>
<keyword evidence="4" id="KW-0804">Transcription</keyword>
<dbReference type="PROSITE" id="PS00356">
    <property type="entry name" value="HTH_LACI_1"/>
    <property type="match status" value="1"/>
</dbReference>
<evidence type="ECO:0000256" key="3">
    <source>
        <dbReference type="ARBA" id="ARBA00023125"/>
    </source>
</evidence>
<comment type="caution">
    <text evidence="6">The sequence shown here is derived from an EMBL/GenBank/DDBJ whole genome shotgun (WGS) entry which is preliminary data.</text>
</comment>
<dbReference type="PANTHER" id="PTHR30146:SF148">
    <property type="entry name" value="HTH-TYPE TRANSCRIPTIONAL REPRESSOR PURR-RELATED"/>
    <property type="match status" value="1"/>
</dbReference>
<evidence type="ECO:0000256" key="1">
    <source>
        <dbReference type="ARBA" id="ARBA00022491"/>
    </source>
</evidence>
<dbReference type="SMART" id="SM00354">
    <property type="entry name" value="HTH_LACI"/>
    <property type="match status" value="1"/>
</dbReference>
<sequence length="321" mass="35982">MANIKDIAKKAGVSISTVSYALNGSSKITEETTERIVAIAKELNYIPNAAGRNLKKKETKIIGTFIEDYTGSFFGPIFKGMREALSSKGYELIVCSGVQSHRFIPEKAIDGAIILDVTFSSEELLNYAERGHKLVVLDREVEHPNINQVLLDNKAGAAMAIDYIMEKGHQKLYVLPGRETIYDAKQRLQAVREAIKRYPHINYIEFEGGADVELATEQMIKEYTQPAAVFCFNDETAIGMYNYLAGTKYHVGEHIHIVGFDNIDLAAYMQPRLATIDFSRYNWGYLAAENLLKMIANEEVEPKLIDVTLIEGKSVQAYPRV</sequence>
<protein>
    <submittedName>
        <fullName evidence="6">LacI family DNA-binding transcriptional regulator</fullName>
    </submittedName>
</protein>
<dbReference type="SUPFAM" id="SSF47413">
    <property type="entry name" value="lambda repressor-like DNA-binding domains"/>
    <property type="match status" value="1"/>
</dbReference>
<dbReference type="Gene3D" id="1.10.260.40">
    <property type="entry name" value="lambda repressor-like DNA-binding domains"/>
    <property type="match status" value="1"/>
</dbReference>
<dbReference type="SUPFAM" id="SSF53822">
    <property type="entry name" value="Periplasmic binding protein-like I"/>
    <property type="match status" value="1"/>
</dbReference>
<reference evidence="6 7" key="1">
    <citation type="submission" date="2023-03" db="EMBL/GenBank/DDBJ databases">
        <title>Bacillus Genome Sequencing.</title>
        <authorList>
            <person name="Dunlap C."/>
        </authorList>
    </citation>
    <scope>NUCLEOTIDE SEQUENCE [LARGE SCALE GENOMIC DNA]</scope>
    <source>
        <strain evidence="6 7">B-23453</strain>
    </source>
</reference>
<evidence type="ECO:0000313" key="6">
    <source>
        <dbReference type="EMBL" id="MED1203695.1"/>
    </source>
</evidence>
<dbReference type="CDD" id="cd06267">
    <property type="entry name" value="PBP1_LacI_sugar_binding-like"/>
    <property type="match status" value="1"/>
</dbReference>
<dbReference type="InterPro" id="IPR010982">
    <property type="entry name" value="Lambda_DNA-bd_dom_sf"/>
</dbReference>
<dbReference type="RefSeq" id="WP_066268700.1">
    <property type="nucleotide sequence ID" value="NZ_JARMAB010000014.1"/>
</dbReference>
<dbReference type="CDD" id="cd01392">
    <property type="entry name" value="HTH_LacI"/>
    <property type="match status" value="1"/>
</dbReference>
<evidence type="ECO:0000256" key="2">
    <source>
        <dbReference type="ARBA" id="ARBA00023015"/>
    </source>
</evidence>
<keyword evidence="1" id="KW-0678">Repressor</keyword>
<dbReference type="InterPro" id="IPR000843">
    <property type="entry name" value="HTH_LacI"/>
</dbReference>
<keyword evidence="7" id="KW-1185">Reference proteome</keyword>
<name>A0ABU6MG80_9BACI</name>
<proteinExistence type="predicted"/>
<keyword evidence="3 6" id="KW-0238">DNA-binding</keyword>
<dbReference type="GO" id="GO:0003677">
    <property type="term" value="F:DNA binding"/>
    <property type="evidence" value="ECO:0007669"/>
    <property type="project" value="UniProtKB-KW"/>
</dbReference>
<dbReference type="PROSITE" id="PS50932">
    <property type="entry name" value="HTH_LACI_2"/>
    <property type="match status" value="1"/>
</dbReference>
<dbReference type="PANTHER" id="PTHR30146">
    <property type="entry name" value="LACI-RELATED TRANSCRIPTIONAL REPRESSOR"/>
    <property type="match status" value="1"/>
</dbReference>
<dbReference type="Gene3D" id="3.40.50.2300">
    <property type="match status" value="2"/>
</dbReference>
<accession>A0ABU6MG80</accession>
<dbReference type="Proteomes" id="UP001341444">
    <property type="component" value="Unassembled WGS sequence"/>
</dbReference>
<dbReference type="Pfam" id="PF00356">
    <property type="entry name" value="LacI"/>
    <property type="match status" value="1"/>
</dbReference>
<evidence type="ECO:0000313" key="7">
    <source>
        <dbReference type="Proteomes" id="UP001341444"/>
    </source>
</evidence>
<evidence type="ECO:0000259" key="5">
    <source>
        <dbReference type="PROSITE" id="PS50932"/>
    </source>
</evidence>
<keyword evidence="2" id="KW-0805">Transcription regulation</keyword>
<gene>
    <name evidence="6" type="ORF">P4T90_11515</name>
</gene>
<dbReference type="Pfam" id="PF13377">
    <property type="entry name" value="Peripla_BP_3"/>
    <property type="match status" value="1"/>
</dbReference>
<organism evidence="6 7">
    <name type="scientific">Heyndrickxia acidicola</name>
    <dbReference type="NCBI Taxonomy" id="209389"/>
    <lineage>
        <taxon>Bacteria</taxon>
        <taxon>Bacillati</taxon>
        <taxon>Bacillota</taxon>
        <taxon>Bacilli</taxon>
        <taxon>Bacillales</taxon>
        <taxon>Bacillaceae</taxon>
        <taxon>Heyndrickxia</taxon>
    </lineage>
</organism>
<feature type="domain" description="HTH lacI-type" evidence="5">
    <location>
        <begin position="2"/>
        <end position="56"/>
    </location>
</feature>